<comment type="subcellular location">
    <subcellularLocation>
        <location evidence="12">Cytoplasm</location>
    </subcellularLocation>
</comment>
<dbReference type="PRINTS" id="PR00990">
    <property type="entry name" value="RIBOKINASE"/>
</dbReference>
<evidence type="ECO:0000313" key="15">
    <source>
        <dbReference type="EMBL" id="NYH77624.1"/>
    </source>
</evidence>
<keyword evidence="12" id="KW-0963">Cytoplasm</keyword>
<keyword evidence="5 12" id="KW-0479">Metal-binding</keyword>
<evidence type="ECO:0000256" key="6">
    <source>
        <dbReference type="ARBA" id="ARBA00022741"/>
    </source>
</evidence>
<keyword evidence="11 12" id="KW-0119">Carbohydrate metabolism</keyword>
<dbReference type="RefSeq" id="WP_179534126.1">
    <property type="nucleotide sequence ID" value="NZ_JACBYW010000001.1"/>
</dbReference>
<evidence type="ECO:0000256" key="10">
    <source>
        <dbReference type="ARBA" id="ARBA00022958"/>
    </source>
</evidence>
<comment type="caution">
    <text evidence="15">The sequence shown here is derived from an EMBL/GenBank/DDBJ whole genome shotgun (WGS) entry which is preliminary data.</text>
</comment>
<evidence type="ECO:0000256" key="9">
    <source>
        <dbReference type="ARBA" id="ARBA00022842"/>
    </source>
</evidence>
<comment type="function">
    <text evidence="12">Catalyzes the phosphorylation of ribose at O-5 in a reaction requiring ATP and magnesium. The resulting D-ribose-5-phosphate can then be used either for sythesis of nucleotides, histidine, and tryptophan, or as a component of the pentose phosphate pathway.</text>
</comment>
<organism evidence="15 16">
    <name type="scientific">Actinopolyspora biskrensis</name>
    <dbReference type="NCBI Taxonomy" id="1470178"/>
    <lineage>
        <taxon>Bacteria</taxon>
        <taxon>Bacillati</taxon>
        <taxon>Actinomycetota</taxon>
        <taxon>Actinomycetes</taxon>
        <taxon>Actinopolysporales</taxon>
        <taxon>Actinopolysporaceae</taxon>
        <taxon>Actinopolyspora</taxon>
    </lineage>
</organism>
<dbReference type="EC" id="2.7.1.15" evidence="2 12"/>
<feature type="binding site" evidence="12">
    <location>
        <position position="284"/>
    </location>
    <ligand>
        <name>K(+)</name>
        <dbReference type="ChEBI" id="CHEBI:29103"/>
    </ligand>
</feature>
<feature type="active site" description="Proton acceptor" evidence="12">
    <location>
        <position position="254"/>
    </location>
</feature>
<keyword evidence="9 12" id="KW-0460">Magnesium</keyword>
<keyword evidence="8 12" id="KW-0067">ATP-binding</keyword>
<dbReference type="InterPro" id="IPR011877">
    <property type="entry name" value="Ribokinase"/>
</dbReference>
<dbReference type="Pfam" id="PF00294">
    <property type="entry name" value="PfkB"/>
    <property type="match status" value="1"/>
</dbReference>
<dbReference type="InterPro" id="IPR002139">
    <property type="entry name" value="Ribo/fructo_kinase"/>
</dbReference>
<comment type="pathway">
    <text evidence="12">Carbohydrate metabolism; D-ribose degradation; D-ribose 5-phosphate from beta-D-ribopyranose: step 2/2.</text>
</comment>
<feature type="binding site" evidence="12">
    <location>
        <position position="141"/>
    </location>
    <ligand>
        <name>substrate</name>
    </ligand>
</feature>
<feature type="binding site" evidence="12">
    <location>
        <begin position="12"/>
        <end position="14"/>
    </location>
    <ligand>
        <name>substrate</name>
    </ligand>
</feature>
<dbReference type="AlphaFoldDB" id="A0A852YQW4"/>
<feature type="binding site" evidence="12">
    <location>
        <begin position="40"/>
        <end position="44"/>
    </location>
    <ligand>
        <name>substrate</name>
    </ligand>
</feature>
<dbReference type="EMBL" id="JACBYW010000001">
    <property type="protein sequence ID" value="NYH77624.1"/>
    <property type="molecule type" value="Genomic_DNA"/>
</dbReference>
<evidence type="ECO:0000256" key="2">
    <source>
        <dbReference type="ARBA" id="ARBA00012035"/>
    </source>
</evidence>
<keyword evidence="6 12" id="KW-0547">Nucleotide-binding</keyword>
<dbReference type="PANTHER" id="PTHR10584">
    <property type="entry name" value="SUGAR KINASE"/>
    <property type="match status" value="1"/>
</dbReference>
<accession>A0A852YQW4</accession>
<feature type="binding site" evidence="12">
    <location>
        <begin position="253"/>
        <end position="254"/>
    </location>
    <ligand>
        <name>ATP</name>
        <dbReference type="ChEBI" id="CHEBI:30616"/>
    </ligand>
</feature>
<evidence type="ECO:0000259" key="14">
    <source>
        <dbReference type="Pfam" id="PF00294"/>
    </source>
</evidence>
<feature type="binding site" evidence="12">
    <location>
        <position position="250"/>
    </location>
    <ligand>
        <name>K(+)</name>
        <dbReference type="ChEBI" id="CHEBI:29103"/>
    </ligand>
</feature>
<evidence type="ECO:0000256" key="11">
    <source>
        <dbReference type="ARBA" id="ARBA00023277"/>
    </source>
</evidence>
<keyword evidence="16" id="KW-1185">Reference proteome</keyword>
<evidence type="ECO:0000256" key="4">
    <source>
        <dbReference type="ARBA" id="ARBA00022679"/>
    </source>
</evidence>
<protein>
    <recommendedName>
        <fullName evidence="3 12">Ribokinase</fullName>
        <shortName evidence="12">RK</shortName>
        <ecNumber evidence="2 12">2.7.1.15</ecNumber>
    </recommendedName>
</protein>
<evidence type="ECO:0000256" key="8">
    <source>
        <dbReference type="ARBA" id="ARBA00022840"/>
    </source>
</evidence>
<dbReference type="InterPro" id="IPR002173">
    <property type="entry name" value="Carboh/pur_kinase_PfkB_CS"/>
</dbReference>
<sequence length="302" mass="30539">MSPHVTVIGSINVDLFAQVPHHPRPGETILGDSGQRAPGGKGANQALAARGQGAEVALVGAVGSDSDAAIATERLRTAGVDLEELRVTTEAPTGLAAVTVSADGENTIVVLPGANASVTPEDVRSAVVRAAEQRIVLLQGELPRETTEAAVRRAGSDGHRVVLNLAPWGEIAPDVLRTVDPLVLNEHEAAAVATALALEIPEEPAELATALASSGIRSVVLTLGPRGAVVADESGARAVPAPSVSAVDTTGAGDAFIGGLVARLAAGDDLLTATSHAVRVGAYSVRHPGAQPSYPTTEDELP</sequence>
<dbReference type="UniPathway" id="UPA00916">
    <property type="reaction ID" value="UER00889"/>
</dbReference>
<evidence type="ECO:0000256" key="5">
    <source>
        <dbReference type="ARBA" id="ARBA00022723"/>
    </source>
</evidence>
<feature type="binding site" evidence="12">
    <location>
        <begin position="222"/>
        <end position="227"/>
    </location>
    <ligand>
        <name>ATP</name>
        <dbReference type="ChEBI" id="CHEBI:30616"/>
    </ligand>
</feature>
<dbReference type="Gene3D" id="3.40.1190.20">
    <property type="match status" value="1"/>
</dbReference>
<feature type="binding site" evidence="12">
    <location>
        <position position="185"/>
    </location>
    <ligand>
        <name>ATP</name>
        <dbReference type="ChEBI" id="CHEBI:30616"/>
    </ligand>
</feature>
<comment type="subunit">
    <text evidence="12">Homodimer.</text>
</comment>
<keyword evidence="4 12" id="KW-0808">Transferase</keyword>
<feature type="binding site" evidence="12">
    <location>
        <position position="289"/>
    </location>
    <ligand>
        <name>K(+)</name>
        <dbReference type="ChEBI" id="CHEBI:29103"/>
    </ligand>
</feature>
<comment type="cofactor">
    <cofactor evidence="12">
        <name>Mg(2+)</name>
        <dbReference type="ChEBI" id="CHEBI:18420"/>
    </cofactor>
    <text evidence="12">Requires a divalent cation, most likely magnesium in vivo, as an electrophilic catalyst to aid phosphoryl group transfer. It is the chelate of the metal and the nucleotide that is the actual substrate.</text>
</comment>
<name>A0A852YQW4_9ACTN</name>
<dbReference type="PROSITE" id="PS00584">
    <property type="entry name" value="PFKB_KINASES_2"/>
    <property type="match status" value="1"/>
</dbReference>
<dbReference type="SUPFAM" id="SSF53613">
    <property type="entry name" value="Ribokinase-like"/>
    <property type="match status" value="1"/>
</dbReference>
<keyword evidence="10 12" id="KW-0630">Potassium</keyword>
<feature type="binding site" evidence="12">
    <location>
        <position position="248"/>
    </location>
    <ligand>
        <name>K(+)</name>
        <dbReference type="ChEBI" id="CHEBI:29103"/>
    </ligand>
</feature>
<dbReference type="InterPro" id="IPR029056">
    <property type="entry name" value="Ribokinase-like"/>
</dbReference>
<dbReference type="GO" id="GO:0046872">
    <property type="term" value="F:metal ion binding"/>
    <property type="evidence" value="ECO:0007669"/>
    <property type="project" value="UniProtKB-KW"/>
</dbReference>
<evidence type="ECO:0000256" key="3">
    <source>
        <dbReference type="ARBA" id="ARBA00016943"/>
    </source>
</evidence>
<evidence type="ECO:0000256" key="1">
    <source>
        <dbReference type="ARBA" id="ARBA00005380"/>
    </source>
</evidence>
<dbReference type="Proteomes" id="UP000548304">
    <property type="component" value="Unassembled WGS sequence"/>
</dbReference>
<dbReference type="HAMAP" id="MF_01987">
    <property type="entry name" value="Ribokinase"/>
    <property type="match status" value="1"/>
</dbReference>
<comment type="catalytic activity">
    <reaction evidence="12">
        <text>D-ribose + ATP = D-ribose 5-phosphate + ADP + H(+)</text>
        <dbReference type="Rhea" id="RHEA:13697"/>
        <dbReference type="ChEBI" id="CHEBI:15378"/>
        <dbReference type="ChEBI" id="CHEBI:30616"/>
        <dbReference type="ChEBI" id="CHEBI:47013"/>
        <dbReference type="ChEBI" id="CHEBI:78346"/>
        <dbReference type="ChEBI" id="CHEBI:456216"/>
        <dbReference type="EC" id="2.7.1.15"/>
    </reaction>
</comment>
<evidence type="ECO:0000256" key="7">
    <source>
        <dbReference type="ARBA" id="ARBA00022777"/>
    </source>
</evidence>
<dbReference type="PANTHER" id="PTHR10584:SF166">
    <property type="entry name" value="RIBOKINASE"/>
    <property type="match status" value="1"/>
</dbReference>
<feature type="domain" description="Carbohydrate kinase PfkB" evidence="14">
    <location>
        <begin position="4"/>
        <end position="296"/>
    </location>
</feature>
<evidence type="ECO:0000256" key="12">
    <source>
        <dbReference type="HAMAP-Rule" id="MF_01987"/>
    </source>
</evidence>
<dbReference type="InterPro" id="IPR011611">
    <property type="entry name" value="PfkB_dom"/>
</dbReference>
<comment type="activity regulation">
    <text evidence="12">Activated by a monovalent cation that binds near, but not in, the active site. The most likely occupant of the site in vivo is potassium. Ion binding induces a conformational change that may alter substrate affinity.</text>
</comment>
<comment type="caution">
    <text evidence="12">Lacks conserved residue(s) required for the propagation of feature annotation.</text>
</comment>
<reference evidence="15 16" key="1">
    <citation type="submission" date="2020-07" db="EMBL/GenBank/DDBJ databases">
        <title>Genomic Encyclopedia of Type Strains, Phase III (KMG-III): the genomes of soil and plant-associated and newly described type strains.</title>
        <authorList>
            <person name="Whitman W."/>
        </authorList>
    </citation>
    <scope>NUCLEOTIDE SEQUENCE [LARGE SCALE GENOMIC DNA]</scope>
    <source>
        <strain evidence="15 16">CECT 8576</strain>
    </source>
</reference>
<comment type="similarity">
    <text evidence="12">Belongs to the carbohydrate kinase PfkB family. Ribokinase subfamily.</text>
</comment>
<feature type="binding site" evidence="12">
    <location>
        <position position="254"/>
    </location>
    <ligand>
        <name>substrate</name>
    </ligand>
</feature>
<dbReference type="CDD" id="cd01174">
    <property type="entry name" value="ribokinase"/>
    <property type="match status" value="1"/>
</dbReference>
<evidence type="ECO:0000313" key="16">
    <source>
        <dbReference type="Proteomes" id="UP000548304"/>
    </source>
</evidence>
<feature type="region of interest" description="Disordered" evidence="13">
    <location>
        <begin position="22"/>
        <end position="44"/>
    </location>
</feature>
<comment type="similarity">
    <text evidence="1">Belongs to the carbohydrate kinase pfkB family.</text>
</comment>
<dbReference type="GO" id="GO:0005524">
    <property type="term" value="F:ATP binding"/>
    <property type="evidence" value="ECO:0007669"/>
    <property type="project" value="UniProtKB-UniRule"/>
</dbReference>
<dbReference type="GO" id="GO:0019303">
    <property type="term" value="P:D-ribose catabolic process"/>
    <property type="evidence" value="ECO:0007669"/>
    <property type="project" value="UniProtKB-UniRule"/>
</dbReference>
<feature type="binding site" evidence="12">
    <location>
        <position position="293"/>
    </location>
    <ligand>
        <name>K(+)</name>
        <dbReference type="ChEBI" id="CHEBI:29103"/>
    </ligand>
</feature>
<evidence type="ECO:0000256" key="13">
    <source>
        <dbReference type="SAM" id="MobiDB-lite"/>
    </source>
</evidence>
<proteinExistence type="inferred from homology"/>
<dbReference type="GO" id="GO:0005829">
    <property type="term" value="C:cytosol"/>
    <property type="evidence" value="ECO:0007669"/>
    <property type="project" value="TreeGrafter"/>
</dbReference>
<dbReference type="GO" id="GO:0004747">
    <property type="term" value="F:ribokinase activity"/>
    <property type="evidence" value="ECO:0007669"/>
    <property type="project" value="UniProtKB-UniRule"/>
</dbReference>
<feature type="binding site" evidence="12">
    <location>
        <position position="287"/>
    </location>
    <ligand>
        <name>K(+)</name>
        <dbReference type="ChEBI" id="CHEBI:29103"/>
    </ligand>
</feature>
<gene>
    <name evidence="12" type="primary">rbsK</name>
    <name evidence="15" type="ORF">FHR84_000938</name>
</gene>
<keyword evidence="7 12" id="KW-0418">Kinase</keyword>